<organism evidence="1 2">
    <name type="scientific">Vibrio scophthalmi LMG 19158</name>
    <dbReference type="NCBI Taxonomy" id="870967"/>
    <lineage>
        <taxon>Bacteria</taxon>
        <taxon>Pseudomonadati</taxon>
        <taxon>Pseudomonadota</taxon>
        <taxon>Gammaproteobacteria</taxon>
        <taxon>Vibrionales</taxon>
        <taxon>Vibrionaceae</taxon>
        <taxon>Vibrio</taxon>
    </lineage>
</organism>
<name>F9RMD4_9VIBR</name>
<evidence type="ECO:0000313" key="2">
    <source>
        <dbReference type="Proteomes" id="UP000004349"/>
    </source>
</evidence>
<evidence type="ECO:0000313" key="1">
    <source>
        <dbReference type="EMBL" id="EGU38553.1"/>
    </source>
</evidence>
<dbReference type="AlphaFoldDB" id="F9RMD4"/>
<dbReference type="RefSeq" id="WP_005594636.1">
    <property type="nucleotide sequence ID" value="NZ_AFWE01000080.1"/>
</dbReference>
<gene>
    <name evidence="1" type="ORF">VIS19158_07695</name>
</gene>
<dbReference type="Proteomes" id="UP000004349">
    <property type="component" value="Unassembled WGS sequence"/>
</dbReference>
<sequence length="116" mass="13902">MIKQSNAVENKAITRAIETWSISEMYEKWQIAERIDDNDLELIEKAVRDLVVSNQINVLLAFPNYTRLCVIEALDWYDQLSMDNVYYIEQQLHLARDDYQIDDSDFEVMMRRVKRH</sequence>
<protein>
    <submittedName>
        <fullName evidence="1">Uncharacterized protein</fullName>
    </submittedName>
</protein>
<reference evidence="1 2" key="1">
    <citation type="journal article" date="2012" name="Int. J. Syst. Evol. Microbiol.">
        <title>Vibrio caribbeanicus sp. nov., isolated from the marine sponge Scleritoderma cyanea.</title>
        <authorList>
            <person name="Hoffmann M."/>
            <person name="Monday S.R."/>
            <person name="Allard M.W."/>
            <person name="Strain E.A."/>
            <person name="Whittaker P."/>
            <person name="Naum M."/>
            <person name="McCarthy P.J."/>
            <person name="Lopez J.V."/>
            <person name="Fischer M."/>
            <person name="Brown E.W."/>
        </authorList>
    </citation>
    <scope>NUCLEOTIDE SEQUENCE [LARGE SCALE GENOMIC DNA]</scope>
    <source>
        <strain evidence="1 2">LMG 19158</strain>
    </source>
</reference>
<dbReference type="EMBL" id="AFWE01000080">
    <property type="protein sequence ID" value="EGU38553.1"/>
    <property type="molecule type" value="Genomic_DNA"/>
</dbReference>
<comment type="caution">
    <text evidence="1">The sequence shown here is derived from an EMBL/GenBank/DDBJ whole genome shotgun (WGS) entry which is preliminary data.</text>
</comment>
<proteinExistence type="predicted"/>
<accession>F9RMD4</accession>